<organism evidence="6 7">
    <name type="scientific">Tripterygium wilfordii</name>
    <name type="common">Thunder God vine</name>
    <dbReference type="NCBI Taxonomy" id="458696"/>
    <lineage>
        <taxon>Eukaryota</taxon>
        <taxon>Viridiplantae</taxon>
        <taxon>Streptophyta</taxon>
        <taxon>Embryophyta</taxon>
        <taxon>Tracheophyta</taxon>
        <taxon>Spermatophyta</taxon>
        <taxon>Magnoliopsida</taxon>
        <taxon>eudicotyledons</taxon>
        <taxon>Gunneridae</taxon>
        <taxon>Pentapetalae</taxon>
        <taxon>rosids</taxon>
        <taxon>fabids</taxon>
        <taxon>Celastrales</taxon>
        <taxon>Celastraceae</taxon>
        <taxon>Tripterygium</taxon>
    </lineage>
</organism>
<evidence type="ECO:0000256" key="2">
    <source>
        <dbReference type="ARBA" id="ARBA00023125"/>
    </source>
</evidence>
<dbReference type="FunCoup" id="A0A7J7BU25">
    <property type="interactions" value="2"/>
</dbReference>
<dbReference type="GO" id="GO:0006355">
    <property type="term" value="P:regulation of DNA-templated transcription"/>
    <property type="evidence" value="ECO:0007669"/>
    <property type="project" value="InterPro"/>
</dbReference>
<dbReference type="InterPro" id="IPR036093">
    <property type="entry name" value="NAC_dom_sf"/>
</dbReference>
<evidence type="ECO:0000259" key="5">
    <source>
        <dbReference type="PROSITE" id="PS51005"/>
    </source>
</evidence>
<keyword evidence="1" id="KW-0805">Transcription regulation</keyword>
<dbReference type="InParanoid" id="A0A7J7BU25"/>
<sequence length="252" mass="28865">MNGGLGVRLPVGYRFHPTDEELVVHYLKKKVFGLPLPASIIPDLDVFHTHPWSLPGDLKEKRYFFNKREGNIDGHDKKRKTVKTAGSGYWKPIGKERKIVDSVSNESVGLRKSLVFCQSTPHSQSESTSNTKWVMHEYSLLGNQISKKTSMEETWVVYSLFQKKRKPNRHCHGVRNYIDDKVIADRPSFMDFMVEDGDHEGPPQPASPCFSEVTHEIPSCGYLLDHEQEETSSRNANYNNISFCSSFSRMRN</sequence>
<evidence type="ECO:0000313" key="6">
    <source>
        <dbReference type="EMBL" id="KAF5725431.1"/>
    </source>
</evidence>
<dbReference type="SUPFAM" id="SSF101941">
    <property type="entry name" value="NAC domain"/>
    <property type="match status" value="1"/>
</dbReference>
<dbReference type="PANTHER" id="PTHR31719:SF176">
    <property type="entry name" value="NAC DOMAIN CONTAINING PROTEIN 84"/>
    <property type="match status" value="1"/>
</dbReference>
<evidence type="ECO:0000256" key="4">
    <source>
        <dbReference type="ARBA" id="ARBA00023242"/>
    </source>
</evidence>
<evidence type="ECO:0000256" key="1">
    <source>
        <dbReference type="ARBA" id="ARBA00023015"/>
    </source>
</evidence>
<comment type="caution">
    <text evidence="6">The sequence shown here is derived from an EMBL/GenBank/DDBJ whole genome shotgun (WGS) entry which is preliminary data.</text>
</comment>
<dbReference type="PANTHER" id="PTHR31719">
    <property type="entry name" value="NAC TRANSCRIPTION FACTOR 56"/>
    <property type="match status" value="1"/>
</dbReference>
<keyword evidence="4" id="KW-0539">Nucleus</keyword>
<dbReference type="InterPro" id="IPR003441">
    <property type="entry name" value="NAC-dom"/>
</dbReference>
<proteinExistence type="predicted"/>
<dbReference type="EMBL" id="JAAARO010000023">
    <property type="protein sequence ID" value="KAF5725431.1"/>
    <property type="molecule type" value="Genomic_DNA"/>
</dbReference>
<keyword evidence="7" id="KW-1185">Reference proteome</keyword>
<keyword evidence="3" id="KW-0804">Transcription</keyword>
<evidence type="ECO:0000313" key="7">
    <source>
        <dbReference type="Proteomes" id="UP000593562"/>
    </source>
</evidence>
<evidence type="ECO:0000256" key="3">
    <source>
        <dbReference type="ARBA" id="ARBA00023163"/>
    </source>
</evidence>
<dbReference type="AlphaFoldDB" id="A0A7J7BU25"/>
<gene>
    <name evidence="6" type="ORF">HS088_TW23G00153</name>
</gene>
<feature type="domain" description="NAC" evidence="5">
    <location>
        <begin position="9"/>
        <end position="163"/>
    </location>
</feature>
<reference evidence="6 7" key="1">
    <citation type="journal article" date="2020" name="Nat. Commun.">
        <title>Genome of Tripterygium wilfordii and identification of cytochrome P450 involved in triptolide biosynthesis.</title>
        <authorList>
            <person name="Tu L."/>
            <person name="Su P."/>
            <person name="Zhang Z."/>
            <person name="Gao L."/>
            <person name="Wang J."/>
            <person name="Hu T."/>
            <person name="Zhou J."/>
            <person name="Zhang Y."/>
            <person name="Zhao Y."/>
            <person name="Liu Y."/>
            <person name="Song Y."/>
            <person name="Tong Y."/>
            <person name="Lu Y."/>
            <person name="Yang J."/>
            <person name="Xu C."/>
            <person name="Jia M."/>
            <person name="Peters R.J."/>
            <person name="Huang L."/>
            <person name="Gao W."/>
        </authorList>
    </citation>
    <scope>NUCLEOTIDE SEQUENCE [LARGE SCALE GENOMIC DNA]</scope>
    <source>
        <strain evidence="7">cv. XIE 37</strain>
        <tissue evidence="6">Leaf</tissue>
    </source>
</reference>
<keyword evidence="2" id="KW-0238">DNA-binding</keyword>
<accession>A0A7J7BU25</accession>
<name>A0A7J7BU25_TRIWF</name>
<protein>
    <submittedName>
        <fullName evidence="6">NAC transcription factor 25</fullName>
    </submittedName>
</protein>
<dbReference type="Proteomes" id="UP000593562">
    <property type="component" value="Unassembled WGS sequence"/>
</dbReference>
<dbReference type="GO" id="GO:0003677">
    <property type="term" value="F:DNA binding"/>
    <property type="evidence" value="ECO:0007669"/>
    <property type="project" value="UniProtKB-KW"/>
</dbReference>
<dbReference type="Pfam" id="PF02365">
    <property type="entry name" value="NAM"/>
    <property type="match status" value="1"/>
</dbReference>
<dbReference type="PROSITE" id="PS51005">
    <property type="entry name" value="NAC"/>
    <property type="match status" value="1"/>
</dbReference>
<dbReference type="Gene3D" id="2.170.150.80">
    <property type="entry name" value="NAC domain"/>
    <property type="match status" value="1"/>
</dbReference>